<gene>
    <name evidence="3" type="primary">LOC108716306</name>
</gene>
<evidence type="ECO:0000313" key="2">
    <source>
        <dbReference type="Proteomes" id="UP000186698"/>
    </source>
</evidence>
<dbReference type="KEGG" id="xla:108716306"/>
<dbReference type="Pfam" id="PF13857">
    <property type="entry name" value="Ank_5"/>
    <property type="match status" value="1"/>
</dbReference>
<dbReference type="Proteomes" id="UP000186698">
    <property type="component" value="Chromosome 5L"/>
</dbReference>
<sequence>MAPKNEGERDRCYSPSQALICAVMYDHHKYAQYLLTLCPREALATPRMNVAPLSHYAPHLAVELDRKEITNMILGAAKQMGILPFYINQKSSQFKGEERLALHQACEMANANMVLRLLGKGADPNIKDSGGFTPLDIVLEQLKDSCVNWDSKMICLHDLFLFSQAVQFKSKATLRGNKEYWGNLLEQDEYNYFIGKSPAPLSLCSMKTVLQCLVPSDFPHSVLALPIPHSLKPVPAQLDTWELREP</sequence>
<dbReference type="InterPro" id="IPR002110">
    <property type="entry name" value="Ankyrin_rpt"/>
</dbReference>
<keyword evidence="1" id="KW-0040">ANK repeat</keyword>
<dbReference type="PROSITE" id="PS50297">
    <property type="entry name" value="ANK_REP_REGION"/>
    <property type="match status" value="1"/>
</dbReference>
<evidence type="ECO:0000256" key="1">
    <source>
        <dbReference type="PROSITE-ProRule" id="PRU00023"/>
    </source>
</evidence>
<evidence type="ECO:0000313" key="3">
    <source>
        <dbReference type="RefSeq" id="XP_041418342.1"/>
    </source>
</evidence>
<dbReference type="InterPro" id="IPR036770">
    <property type="entry name" value="Ankyrin_rpt-contain_sf"/>
</dbReference>
<accession>A0A8J1KLY5</accession>
<dbReference type="Gene3D" id="1.25.40.20">
    <property type="entry name" value="Ankyrin repeat-containing domain"/>
    <property type="match status" value="1"/>
</dbReference>
<feature type="repeat" description="ANK" evidence="1">
    <location>
        <begin position="97"/>
        <end position="129"/>
    </location>
</feature>
<reference evidence="3" key="1">
    <citation type="submission" date="2025-08" db="UniProtKB">
        <authorList>
            <consortium name="RefSeq"/>
        </authorList>
    </citation>
    <scope>IDENTIFICATION</scope>
    <source>
        <strain evidence="3">J_2021</strain>
        <tissue evidence="3">Erythrocytes</tissue>
    </source>
</reference>
<dbReference type="GeneID" id="108716306"/>
<protein>
    <submittedName>
        <fullName evidence="3">Ankyrin repeat domain-containing protein 9-like</fullName>
    </submittedName>
</protein>
<dbReference type="AlphaFoldDB" id="A0A8J1KLY5"/>
<organism evidence="2 3">
    <name type="scientific">Xenopus laevis</name>
    <name type="common">African clawed frog</name>
    <dbReference type="NCBI Taxonomy" id="8355"/>
    <lineage>
        <taxon>Eukaryota</taxon>
        <taxon>Metazoa</taxon>
        <taxon>Chordata</taxon>
        <taxon>Craniata</taxon>
        <taxon>Vertebrata</taxon>
        <taxon>Euteleostomi</taxon>
        <taxon>Amphibia</taxon>
        <taxon>Batrachia</taxon>
        <taxon>Anura</taxon>
        <taxon>Pipoidea</taxon>
        <taxon>Pipidae</taxon>
        <taxon>Xenopodinae</taxon>
        <taxon>Xenopus</taxon>
        <taxon>Xenopus</taxon>
    </lineage>
</organism>
<proteinExistence type="predicted"/>
<dbReference type="PROSITE" id="PS50088">
    <property type="entry name" value="ANK_REPEAT"/>
    <property type="match status" value="1"/>
</dbReference>
<dbReference type="OrthoDB" id="10254947at2759"/>
<dbReference type="RefSeq" id="XP_041418342.1">
    <property type="nucleotide sequence ID" value="XM_041562408.1"/>
</dbReference>
<keyword evidence="2" id="KW-1185">Reference proteome</keyword>
<dbReference type="SUPFAM" id="SSF48403">
    <property type="entry name" value="Ankyrin repeat"/>
    <property type="match status" value="1"/>
</dbReference>
<name>A0A8J1KLY5_XENLA</name>